<dbReference type="SUPFAM" id="SSF53756">
    <property type="entry name" value="UDP-Glycosyltransferase/glycogen phosphorylase"/>
    <property type="match status" value="1"/>
</dbReference>
<dbReference type="OrthoDB" id="5835829at2759"/>
<dbReference type="InterPro" id="IPR050271">
    <property type="entry name" value="UDP-glycosyltransferase"/>
</dbReference>
<accession>A0A8K0G4W7</accession>
<evidence type="ECO:0000256" key="3">
    <source>
        <dbReference type="ARBA" id="ARBA00022679"/>
    </source>
</evidence>
<proteinExistence type="inferred from homology"/>
<evidence type="ECO:0000313" key="5">
    <source>
        <dbReference type="Proteomes" id="UP000801492"/>
    </source>
</evidence>
<dbReference type="InterPro" id="IPR002213">
    <property type="entry name" value="UDP_glucos_trans"/>
</dbReference>
<comment type="caution">
    <text evidence="4">The sequence shown here is derived from an EMBL/GenBank/DDBJ whole genome shotgun (WGS) entry which is preliminary data.</text>
</comment>
<gene>
    <name evidence="4" type="ORF">ILUMI_20137</name>
</gene>
<dbReference type="PANTHER" id="PTHR48043:SF159">
    <property type="entry name" value="EG:EG0003.4 PROTEIN-RELATED"/>
    <property type="match status" value="1"/>
</dbReference>
<sequence>DLKKIIEDSKDGVILFSLGTNVRSDQISLKSRQALLKAFSKLPQTVLWKFESDNIEELPKNVFIKKWLPQNDIL</sequence>
<organism evidence="4 5">
    <name type="scientific">Ignelater luminosus</name>
    <name type="common">Cucubano</name>
    <name type="synonym">Pyrophorus luminosus</name>
    <dbReference type="NCBI Taxonomy" id="2038154"/>
    <lineage>
        <taxon>Eukaryota</taxon>
        <taxon>Metazoa</taxon>
        <taxon>Ecdysozoa</taxon>
        <taxon>Arthropoda</taxon>
        <taxon>Hexapoda</taxon>
        <taxon>Insecta</taxon>
        <taxon>Pterygota</taxon>
        <taxon>Neoptera</taxon>
        <taxon>Endopterygota</taxon>
        <taxon>Coleoptera</taxon>
        <taxon>Polyphaga</taxon>
        <taxon>Elateriformia</taxon>
        <taxon>Elateroidea</taxon>
        <taxon>Elateridae</taxon>
        <taxon>Agrypninae</taxon>
        <taxon>Pyrophorini</taxon>
        <taxon>Ignelater</taxon>
    </lineage>
</organism>
<dbReference type="GO" id="GO:0008194">
    <property type="term" value="F:UDP-glycosyltransferase activity"/>
    <property type="evidence" value="ECO:0007669"/>
    <property type="project" value="InterPro"/>
</dbReference>
<dbReference type="EMBL" id="VTPC01088855">
    <property type="protein sequence ID" value="KAF2886036.1"/>
    <property type="molecule type" value="Genomic_DNA"/>
</dbReference>
<reference evidence="4" key="1">
    <citation type="submission" date="2019-08" db="EMBL/GenBank/DDBJ databases">
        <title>The genome of the North American firefly Photinus pyralis.</title>
        <authorList>
            <consortium name="Photinus pyralis genome working group"/>
            <person name="Fallon T.R."/>
            <person name="Sander Lower S.E."/>
            <person name="Weng J.-K."/>
        </authorList>
    </citation>
    <scope>NUCLEOTIDE SEQUENCE</scope>
    <source>
        <strain evidence="4">TRF0915ILg1</strain>
        <tissue evidence="4">Whole body</tissue>
    </source>
</reference>
<evidence type="ECO:0000313" key="4">
    <source>
        <dbReference type="EMBL" id="KAF2886036.1"/>
    </source>
</evidence>
<comment type="similarity">
    <text evidence="1">Belongs to the UDP-glycosyltransferase family.</text>
</comment>
<dbReference type="Pfam" id="PF00201">
    <property type="entry name" value="UDPGT"/>
    <property type="match status" value="1"/>
</dbReference>
<name>A0A8K0G4W7_IGNLU</name>
<feature type="non-terminal residue" evidence="4">
    <location>
        <position position="1"/>
    </location>
</feature>
<keyword evidence="2" id="KW-0328">Glycosyltransferase</keyword>
<dbReference type="Gene3D" id="3.40.50.2000">
    <property type="entry name" value="Glycogen Phosphorylase B"/>
    <property type="match status" value="1"/>
</dbReference>
<dbReference type="AlphaFoldDB" id="A0A8K0G4W7"/>
<dbReference type="Proteomes" id="UP000801492">
    <property type="component" value="Unassembled WGS sequence"/>
</dbReference>
<protein>
    <submittedName>
        <fullName evidence="4">Uncharacterized protein</fullName>
    </submittedName>
</protein>
<evidence type="ECO:0000256" key="1">
    <source>
        <dbReference type="ARBA" id="ARBA00009995"/>
    </source>
</evidence>
<keyword evidence="3" id="KW-0808">Transferase</keyword>
<keyword evidence="5" id="KW-1185">Reference proteome</keyword>
<feature type="non-terminal residue" evidence="4">
    <location>
        <position position="74"/>
    </location>
</feature>
<dbReference type="PANTHER" id="PTHR48043">
    <property type="entry name" value="EG:EG0003.4 PROTEIN-RELATED"/>
    <property type="match status" value="1"/>
</dbReference>
<evidence type="ECO:0000256" key="2">
    <source>
        <dbReference type="ARBA" id="ARBA00022676"/>
    </source>
</evidence>